<keyword evidence="2" id="KW-0472">Membrane</keyword>
<keyword evidence="2" id="KW-0564">Palmitate</keyword>
<dbReference type="GO" id="GO:0006879">
    <property type="term" value="P:intracellular iron ion homeostasis"/>
    <property type="evidence" value="ECO:0007669"/>
    <property type="project" value="UniProtKB-UniRule"/>
</dbReference>
<dbReference type="InterPro" id="IPR007484">
    <property type="entry name" value="Peptidase_M28"/>
</dbReference>
<keyword evidence="2" id="KW-0812">Transmembrane</keyword>
<dbReference type="PANTHER" id="PTHR10404:SF26">
    <property type="entry name" value="TRANSFERRIN RECEPTOR PROTEIN 1"/>
    <property type="match status" value="1"/>
</dbReference>
<organism evidence="6 7">
    <name type="scientific">Sparus aurata</name>
    <name type="common">Gilthead sea bream</name>
    <dbReference type="NCBI Taxonomy" id="8175"/>
    <lineage>
        <taxon>Eukaryota</taxon>
        <taxon>Metazoa</taxon>
        <taxon>Chordata</taxon>
        <taxon>Craniata</taxon>
        <taxon>Vertebrata</taxon>
        <taxon>Euteleostomi</taxon>
        <taxon>Actinopterygii</taxon>
        <taxon>Neopterygii</taxon>
        <taxon>Teleostei</taxon>
        <taxon>Neoteleostei</taxon>
        <taxon>Acanthomorphata</taxon>
        <taxon>Eupercaria</taxon>
        <taxon>Spariformes</taxon>
        <taxon>Sparidae</taxon>
        <taxon>Sparus</taxon>
    </lineage>
</organism>
<dbReference type="Gene3D" id="3.40.630.10">
    <property type="entry name" value="Zn peptidases"/>
    <property type="match status" value="1"/>
</dbReference>
<comment type="subcellular location">
    <subcellularLocation>
        <location evidence="2">Cell membrane</location>
        <topology evidence="2">Single-pass type II membrane protein</topology>
    </subcellularLocation>
    <subcellularLocation>
        <location evidence="2">Melanosome</location>
    </subcellularLocation>
</comment>
<reference evidence="6" key="3">
    <citation type="submission" date="2025-09" db="UniProtKB">
        <authorList>
            <consortium name="Ensembl"/>
        </authorList>
    </citation>
    <scope>IDENTIFICATION</scope>
</reference>
<evidence type="ECO:0000256" key="2">
    <source>
        <dbReference type="RuleBase" id="RU367157"/>
    </source>
</evidence>
<dbReference type="Proteomes" id="UP000472265">
    <property type="component" value="Chromosome 21"/>
</dbReference>
<dbReference type="Pfam" id="PF04389">
    <property type="entry name" value="Peptidase_M28"/>
    <property type="match status" value="1"/>
</dbReference>
<dbReference type="GO" id="GO:0042470">
    <property type="term" value="C:melanosome"/>
    <property type="evidence" value="ECO:0007669"/>
    <property type="project" value="UniProtKB-SubCell"/>
</dbReference>
<comment type="similarity">
    <text evidence="1 2">Belongs to the peptidase M28 family. M28B subfamily.</text>
</comment>
<dbReference type="AlphaFoldDB" id="A0A671ULS5"/>
<dbReference type="InterPro" id="IPR007365">
    <property type="entry name" value="TFR-like_dimer_dom"/>
</dbReference>
<feature type="transmembrane region" description="Helical" evidence="2">
    <location>
        <begin position="65"/>
        <end position="86"/>
    </location>
</feature>
<feature type="domain" description="PA" evidence="3">
    <location>
        <begin position="216"/>
        <end position="279"/>
    </location>
</feature>
<comment type="function">
    <text evidence="2">Cellular uptake of iron occurs via receptor-mediated endocytosis of ligand-occupied transferrin receptor into specialized endosomes. Endosomal acidification leads to iron release. The apotransferrin-receptor complex is then recycled to the cell surface with a return to neutral pH and the concomitant loss of affinity of apotransferrin for its receptor. Transferrin receptor is necessary for development of erythrocytes and the nervous system. Acts as a lipid sensor that regulates mitochondrial fusion by regulating activation of the JNK pathway.</text>
</comment>
<comment type="subunit">
    <text evidence="2">Homodimer; disulfide-linked.</text>
</comment>
<dbReference type="SUPFAM" id="SSF52025">
    <property type="entry name" value="PA domain"/>
    <property type="match status" value="1"/>
</dbReference>
<dbReference type="InterPro" id="IPR046450">
    <property type="entry name" value="PA_dom_sf"/>
</dbReference>
<keyword evidence="2" id="KW-1003">Cell membrane</keyword>
<dbReference type="InterPro" id="IPR036757">
    <property type="entry name" value="TFR-like_dimer_dom_sf"/>
</dbReference>
<comment type="PTM">
    <text evidence="2">Stearoylated.</text>
</comment>
<feature type="domain" description="Transferrin receptor-like dimerisation" evidence="4">
    <location>
        <begin position="631"/>
        <end position="736"/>
    </location>
</feature>
<evidence type="ECO:0000259" key="4">
    <source>
        <dbReference type="Pfam" id="PF04253"/>
    </source>
</evidence>
<keyword evidence="2" id="KW-0325">Glycoprotein</keyword>
<accession>A0A671ULS5</accession>
<evidence type="ECO:0000259" key="5">
    <source>
        <dbReference type="Pfam" id="PF04389"/>
    </source>
</evidence>
<dbReference type="SUPFAM" id="SSF47672">
    <property type="entry name" value="Transferrin receptor-like dimerisation domain"/>
    <property type="match status" value="1"/>
</dbReference>
<dbReference type="GO" id="GO:0004998">
    <property type="term" value="F:transferrin receptor activity"/>
    <property type="evidence" value="ECO:0007669"/>
    <property type="project" value="UniProtKB-UniRule"/>
</dbReference>
<dbReference type="InterPro" id="IPR039373">
    <property type="entry name" value="Peptidase_M28B"/>
</dbReference>
<dbReference type="Pfam" id="PF02225">
    <property type="entry name" value="PA"/>
    <property type="match status" value="1"/>
</dbReference>
<dbReference type="GO" id="GO:0033572">
    <property type="term" value="P:transferrin transport"/>
    <property type="evidence" value="ECO:0007669"/>
    <property type="project" value="UniProtKB-UniRule"/>
</dbReference>
<proteinExistence type="inferred from homology"/>
<dbReference type="FunFam" id="3.40.630.10:FF:000101">
    <property type="entry name" value="N-acetylated alpha-linked acidic dipeptidase like 1"/>
    <property type="match status" value="1"/>
</dbReference>
<evidence type="ECO:0000259" key="3">
    <source>
        <dbReference type="Pfam" id="PF02225"/>
    </source>
</evidence>
<protein>
    <recommendedName>
        <fullName evidence="2">Transferrin receptor protein 1</fullName>
    </recommendedName>
</protein>
<reference evidence="6" key="1">
    <citation type="submission" date="2021-04" db="EMBL/GenBank/DDBJ databases">
        <authorList>
            <consortium name="Wellcome Sanger Institute Data Sharing"/>
        </authorList>
    </citation>
    <scope>NUCLEOTIDE SEQUENCE [LARGE SCALE GENOMIC DNA]</scope>
</reference>
<dbReference type="InterPro" id="IPR003137">
    <property type="entry name" value="PA_domain"/>
</dbReference>
<dbReference type="SUPFAM" id="SSF53187">
    <property type="entry name" value="Zn-dependent exopeptidases"/>
    <property type="match status" value="1"/>
</dbReference>
<keyword evidence="2" id="KW-0675">Receptor</keyword>
<evidence type="ECO:0000313" key="6">
    <source>
        <dbReference type="Ensembl" id="ENSSAUP00010014824.1"/>
    </source>
</evidence>
<evidence type="ECO:0000256" key="1">
    <source>
        <dbReference type="ARBA" id="ARBA00005634"/>
    </source>
</evidence>
<gene>
    <name evidence="6" type="primary">LOC115573414</name>
</gene>
<dbReference type="Pfam" id="PF04253">
    <property type="entry name" value="TFR_dimer"/>
    <property type="match status" value="1"/>
</dbReference>
<keyword evidence="2" id="KW-0449">Lipoprotein</keyword>
<evidence type="ECO:0000313" key="7">
    <source>
        <dbReference type="Proteomes" id="UP000472265"/>
    </source>
</evidence>
<keyword evidence="7" id="KW-1185">Reference proteome</keyword>
<dbReference type="GO" id="GO:0031623">
    <property type="term" value="P:receptor internalization"/>
    <property type="evidence" value="ECO:0007669"/>
    <property type="project" value="UniProtKB-UniRule"/>
</dbReference>
<dbReference type="Ensembl" id="ENSSAUT00010015729.1">
    <property type="protein sequence ID" value="ENSSAUP00010014824.1"/>
    <property type="gene ID" value="ENSSAUG00010006443.1"/>
</dbReference>
<dbReference type="Gene3D" id="1.20.930.40">
    <property type="entry name" value="Transferrin receptor-like, dimerisation domain"/>
    <property type="match status" value="1"/>
</dbReference>
<name>A0A671ULS5_SPAAU</name>
<sequence>MLLQFNGEPHSYTFFNLTQNMEGDKGQVEMKLSSDMDEEVGGNGSHNSNPKPYVAQKLGRTQKNLCLMAAATLLFFIIGYLIGFLVHRQKEVAPTCAPSVSAFQEPPVHETGAAPLMDWDDVKKLFADKISPSKFESVLSEFTSADHRAGSPGDKALAIKVITKFKTYGMDTWSDELFVKVQDPPASGYNKFVFKGTEQRPTGFLSYSATGKVNGTVLYAYYGQESDFILLRDKNINLTGRVLLVRAGKISFAEKVANAAQMNAAAVLIYPDPTDYPIGDTTELFGHVHMGSGDPYTPGFPSFNHTQYPPVKSSGLPKILAQTITAAMGTSILRQLGGQNVPQTWGGINRLGDESDLITLEVNNVLVEKEIHNVFGVIKGFVDADRYVVIGAQRDAWGPGFASSTVGTSVLVELARSISDMVKNDGFKPRRSIVFASWSAGEYGSVGATEWLEGYLTSLNMKAFSYINLDGVVGGRNGFKVAASPLMHSLIEGALKKVSTLNKAVSLFTQFGRNSRESNPLKLVSSWDKSFLTHRGFPSQEYPFFGTMLDTPDRLKSLTSGDVTRLAEIASQFAGHIALRLVHNHLLGMNLTRYNDMIRTHVYWINKRLKDVRRMQPQLLPKDLTMQWFFSASGAYDRAAHQLAEDVMNSNLDDIEMCRIINDRIMAVERNFLSPYVSPRESPFRHILLGSGPHTLKALSSHLDALKAGNPGADADLFRNQFALATWTVQSCANSLAGDIWSLALMET</sequence>
<keyword evidence="2" id="KW-1133">Transmembrane helix</keyword>
<dbReference type="GeneTree" id="ENSGT01030000234598"/>
<dbReference type="GO" id="GO:0009897">
    <property type="term" value="C:external side of plasma membrane"/>
    <property type="evidence" value="ECO:0007669"/>
    <property type="project" value="TreeGrafter"/>
</dbReference>
<dbReference type="Gene3D" id="3.50.30.30">
    <property type="match status" value="1"/>
</dbReference>
<reference evidence="6" key="2">
    <citation type="submission" date="2025-08" db="UniProtKB">
        <authorList>
            <consortium name="Ensembl"/>
        </authorList>
    </citation>
    <scope>IDENTIFICATION</scope>
</reference>
<keyword evidence="2" id="KW-0254">Endocytosis</keyword>
<dbReference type="FunFam" id="1.20.930.40:FF:000002">
    <property type="entry name" value="Transferrin receptor protein 1"/>
    <property type="match status" value="1"/>
</dbReference>
<dbReference type="PANTHER" id="PTHR10404">
    <property type="entry name" value="N-ACETYLATED-ALPHA-LINKED ACIDIC DIPEPTIDASE"/>
    <property type="match status" value="1"/>
</dbReference>
<feature type="domain" description="Peptidase M28" evidence="5">
    <location>
        <begin position="373"/>
        <end position="504"/>
    </location>
</feature>